<comment type="caution">
    <text evidence="2">The sequence shown here is derived from an EMBL/GenBank/DDBJ whole genome shotgun (WGS) entry which is preliminary data.</text>
</comment>
<dbReference type="AlphaFoldDB" id="A0A327VTM3"/>
<proteinExistence type="predicted"/>
<gene>
    <name evidence="2" type="ORF">CLV59_107146</name>
</gene>
<keyword evidence="3" id="KW-1185">Reference proteome</keyword>
<evidence type="ECO:0000313" key="3">
    <source>
        <dbReference type="Proteomes" id="UP000249819"/>
    </source>
</evidence>
<keyword evidence="1" id="KW-0472">Membrane</keyword>
<feature type="transmembrane region" description="Helical" evidence="1">
    <location>
        <begin position="89"/>
        <end position="110"/>
    </location>
</feature>
<feature type="transmembrane region" description="Helical" evidence="1">
    <location>
        <begin position="116"/>
        <end position="133"/>
    </location>
</feature>
<dbReference type="RefSeq" id="WP_211323994.1">
    <property type="nucleotide sequence ID" value="NZ_QLMA01000007.1"/>
</dbReference>
<keyword evidence="1" id="KW-1133">Transmembrane helix</keyword>
<reference evidence="2 3" key="1">
    <citation type="submission" date="2018-06" db="EMBL/GenBank/DDBJ databases">
        <title>Genomic Encyclopedia of Archaeal and Bacterial Type Strains, Phase II (KMG-II): from individual species to whole genera.</title>
        <authorList>
            <person name="Goeker M."/>
        </authorList>
    </citation>
    <scope>NUCLEOTIDE SEQUENCE [LARGE SCALE GENOMIC DNA]</scope>
    <source>
        <strain evidence="2 3">DSM 29821</strain>
    </source>
</reference>
<feature type="transmembrane region" description="Helical" evidence="1">
    <location>
        <begin position="57"/>
        <end position="77"/>
    </location>
</feature>
<evidence type="ECO:0000256" key="1">
    <source>
        <dbReference type="SAM" id="Phobius"/>
    </source>
</evidence>
<accession>A0A327VTM3</accession>
<keyword evidence="1" id="KW-0812">Transmembrane</keyword>
<name>A0A327VTM3_9BACT</name>
<evidence type="ECO:0000313" key="2">
    <source>
        <dbReference type="EMBL" id="RAJ77379.1"/>
    </source>
</evidence>
<organism evidence="2 3">
    <name type="scientific">Chitinophaga dinghuensis</name>
    <dbReference type="NCBI Taxonomy" id="1539050"/>
    <lineage>
        <taxon>Bacteria</taxon>
        <taxon>Pseudomonadati</taxon>
        <taxon>Bacteroidota</taxon>
        <taxon>Chitinophagia</taxon>
        <taxon>Chitinophagales</taxon>
        <taxon>Chitinophagaceae</taxon>
        <taxon>Chitinophaga</taxon>
    </lineage>
</organism>
<dbReference type="EMBL" id="QLMA01000007">
    <property type="protein sequence ID" value="RAJ77379.1"/>
    <property type="molecule type" value="Genomic_DNA"/>
</dbReference>
<sequence>MPTMITSGKPVQRAILVLLALNTLVLLFHISLALKIVPYDIAWGGRLKNDADMYRLEAVSIAVNLLFSVVLLVKGGWVRITVPVRIVNILLWIFFALFLLNTVGNLFAATLFEKCFAVLTLIFSLLIGVVLFSKKEGDKTI</sequence>
<protein>
    <submittedName>
        <fullName evidence="2">Uncharacterized protein</fullName>
    </submittedName>
</protein>
<dbReference type="Proteomes" id="UP000249819">
    <property type="component" value="Unassembled WGS sequence"/>
</dbReference>